<feature type="compositionally biased region" description="Gly residues" evidence="1">
    <location>
        <begin position="271"/>
        <end position="285"/>
    </location>
</feature>
<feature type="compositionally biased region" description="Pro residues" evidence="1">
    <location>
        <begin position="255"/>
        <end position="266"/>
    </location>
</feature>
<gene>
    <name evidence="2" type="ORF">O3P69_011070</name>
</gene>
<proteinExistence type="predicted"/>
<reference evidence="2 3" key="1">
    <citation type="submission" date="2023-03" db="EMBL/GenBank/DDBJ databases">
        <title>High-quality genome of Scylla paramamosain provides insights in environmental adaptation.</title>
        <authorList>
            <person name="Zhang L."/>
        </authorList>
    </citation>
    <scope>NUCLEOTIDE SEQUENCE [LARGE SCALE GENOMIC DNA]</scope>
    <source>
        <strain evidence="2">LZ_2023a</strain>
        <tissue evidence="2">Muscle</tissue>
    </source>
</reference>
<dbReference type="AlphaFoldDB" id="A0AAW0SUE9"/>
<organism evidence="2 3">
    <name type="scientific">Scylla paramamosain</name>
    <name type="common">Mud crab</name>
    <dbReference type="NCBI Taxonomy" id="85552"/>
    <lineage>
        <taxon>Eukaryota</taxon>
        <taxon>Metazoa</taxon>
        <taxon>Ecdysozoa</taxon>
        <taxon>Arthropoda</taxon>
        <taxon>Crustacea</taxon>
        <taxon>Multicrustacea</taxon>
        <taxon>Malacostraca</taxon>
        <taxon>Eumalacostraca</taxon>
        <taxon>Eucarida</taxon>
        <taxon>Decapoda</taxon>
        <taxon>Pleocyemata</taxon>
        <taxon>Brachyura</taxon>
        <taxon>Eubrachyura</taxon>
        <taxon>Portunoidea</taxon>
        <taxon>Portunidae</taxon>
        <taxon>Portuninae</taxon>
        <taxon>Scylla</taxon>
    </lineage>
</organism>
<protein>
    <submittedName>
        <fullName evidence="2">Uncharacterized protein</fullName>
    </submittedName>
</protein>
<name>A0AAW0SUE9_SCYPA</name>
<dbReference type="Proteomes" id="UP001487740">
    <property type="component" value="Unassembled WGS sequence"/>
</dbReference>
<sequence length="312" mass="33723">MDAVCERVRRVAVISDDDHIVPDCDDHMSEHHHHHHHYHHHLHHDNAQALPPCPSDPAELDRYLPSLQEGSVQPRRDSASQINDFFNDEGDARDPAACGWAGGGRRGGSSTYVSPLSQRDVFDEDVFIKPEPVTLNVWEDVGPSLRQLEAEAQEVLQPPLVHYPPITPKLEDAPFAPCQLSVEGLSTPSPPPAPHNSCRRDSPCPPPPHSSPLPPTQPSDFPSTSTVGPSPRLCMPPTPPASDHGSPADLNFRRTPPPPYVVPLSPPLGDQRGGGRLHVHGGAGRGRTQPGVAPPARQPAGGTWGGEILQKK</sequence>
<feature type="region of interest" description="Disordered" evidence="1">
    <location>
        <begin position="29"/>
        <end position="49"/>
    </location>
</feature>
<feature type="compositionally biased region" description="Basic residues" evidence="1">
    <location>
        <begin position="30"/>
        <end position="43"/>
    </location>
</feature>
<evidence type="ECO:0000313" key="2">
    <source>
        <dbReference type="EMBL" id="KAK8378317.1"/>
    </source>
</evidence>
<evidence type="ECO:0000313" key="3">
    <source>
        <dbReference type="Proteomes" id="UP001487740"/>
    </source>
</evidence>
<dbReference type="EMBL" id="JARAKH010000045">
    <property type="protein sequence ID" value="KAK8378317.1"/>
    <property type="molecule type" value="Genomic_DNA"/>
</dbReference>
<evidence type="ECO:0000256" key="1">
    <source>
        <dbReference type="SAM" id="MobiDB-lite"/>
    </source>
</evidence>
<keyword evidence="3" id="KW-1185">Reference proteome</keyword>
<feature type="region of interest" description="Disordered" evidence="1">
    <location>
        <begin position="180"/>
        <end position="312"/>
    </location>
</feature>
<comment type="caution">
    <text evidence="2">The sequence shown here is derived from an EMBL/GenBank/DDBJ whole genome shotgun (WGS) entry which is preliminary data.</text>
</comment>
<accession>A0AAW0SUE9</accession>
<feature type="compositionally biased region" description="Pro residues" evidence="1">
    <location>
        <begin position="203"/>
        <end position="217"/>
    </location>
</feature>